<name>A0AAD4LQP1_9AGAM</name>
<reference evidence="4" key="1">
    <citation type="submission" date="2022-01" db="EMBL/GenBank/DDBJ databases">
        <title>Comparative genomics reveals a dynamic genome evolution in the ectomycorrhizal milk-cap (Lactarius) mushrooms.</title>
        <authorList>
            <consortium name="DOE Joint Genome Institute"/>
            <person name="Lebreton A."/>
            <person name="Tang N."/>
            <person name="Kuo A."/>
            <person name="LaButti K."/>
            <person name="Drula E."/>
            <person name="Barry K."/>
            <person name="Clum A."/>
            <person name="Lipzen A."/>
            <person name="Mousain D."/>
            <person name="Ng V."/>
            <person name="Wang R."/>
            <person name="Wang X."/>
            <person name="Dai Y."/>
            <person name="Henrissat B."/>
            <person name="Grigoriev I.V."/>
            <person name="Guerin-Laguette A."/>
            <person name="Yu F."/>
            <person name="Martin F.M."/>
        </authorList>
    </citation>
    <scope>NUCLEOTIDE SEQUENCE</scope>
    <source>
        <strain evidence="4">QP</strain>
    </source>
</reference>
<evidence type="ECO:0000259" key="3">
    <source>
        <dbReference type="Pfam" id="PF02678"/>
    </source>
</evidence>
<keyword evidence="5" id="KW-1185">Reference proteome</keyword>
<dbReference type="PANTHER" id="PTHR43212:SF3">
    <property type="entry name" value="QUERCETIN 2,3-DIOXYGENASE"/>
    <property type="match status" value="1"/>
</dbReference>
<dbReference type="InterPro" id="IPR011051">
    <property type="entry name" value="RmlC_Cupin_sf"/>
</dbReference>
<proteinExistence type="inferred from homology"/>
<dbReference type="Gene3D" id="2.60.120.10">
    <property type="entry name" value="Jelly Rolls"/>
    <property type="match status" value="2"/>
</dbReference>
<comment type="similarity">
    <text evidence="1 2">Belongs to the pirin family.</text>
</comment>
<comment type="caution">
    <text evidence="4">The sequence shown here is derived from an EMBL/GenBank/DDBJ whole genome shotgun (WGS) entry which is preliminary data.</text>
</comment>
<accession>A0AAD4LQP1</accession>
<evidence type="ECO:0000313" key="5">
    <source>
        <dbReference type="Proteomes" id="UP001201163"/>
    </source>
</evidence>
<dbReference type="InterPro" id="IPR014710">
    <property type="entry name" value="RmlC-like_jellyroll"/>
</dbReference>
<sequence length="270" mass="30049">MTATKIELRENAKRGGGQPKEWLQTLYTFAVPPNYLADGHESFGRLRVINEDRVTVGNGFGFHSHQEFEIFSYLVRGELKHQDSMDNVEILKRGDIQLTSAGTGIRHSEVCNGNEDVHFVQIWTLPWKGSLKPRYFTRHFTEGEKQDKWALLVAPVGSDGVTLEREGEGPAPVQSDVAFWATVLSPDRTISREMPSKEGERKAYLQVVQTSGFNHGEGKGAHVRVEIGGQSVEMREGDGAFVHASPREELRVTNLGSSTAEVLLFDVDLA</sequence>
<dbReference type="Proteomes" id="UP001201163">
    <property type="component" value="Unassembled WGS sequence"/>
</dbReference>
<feature type="domain" description="Pirin N-terminal" evidence="3">
    <location>
        <begin position="20"/>
        <end position="123"/>
    </location>
</feature>
<dbReference type="InterPro" id="IPR003829">
    <property type="entry name" value="Pirin_N_dom"/>
</dbReference>
<dbReference type="InterPro" id="IPR012093">
    <property type="entry name" value="Pirin"/>
</dbReference>
<dbReference type="SUPFAM" id="SSF51182">
    <property type="entry name" value="RmlC-like cupins"/>
    <property type="match status" value="1"/>
</dbReference>
<organism evidence="4 5">
    <name type="scientific">Lactarius akahatsu</name>
    <dbReference type="NCBI Taxonomy" id="416441"/>
    <lineage>
        <taxon>Eukaryota</taxon>
        <taxon>Fungi</taxon>
        <taxon>Dikarya</taxon>
        <taxon>Basidiomycota</taxon>
        <taxon>Agaricomycotina</taxon>
        <taxon>Agaricomycetes</taxon>
        <taxon>Russulales</taxon>
        <taxon>Russulaceae</taxon>
        <taxon>Lactarius</taxon>
    </lineage>
</organism>
<evidence type="ECO:0000256" key="1">
    <source>
        <dbReference type="ARBA" id="ARBA00008416"/>
    </source>
</evidence>
<dbReference type="Pfam" id="PF02678">
    <property type="entry name" value="Pirin"/>
    <property type="match status" value="1"/>
</dbReference>
<protein>
    <submittedName>
        <fullName evidence="4">Pirin domain-containing protein</fullName>
    </submittedName>
</protein>
<evidence type="ECO:0000256" key="2">
    <source>
        <dbReference type="RuleBase" id="RU003457"/>
    </source>
</evidence>
<evidence type="ECO:0000313" key="4">
    <source>
        <dbReference type="EMBL" id="KAH9000185.1"/>
    </source>
</evidence>
<dbReference type="AlphaFoldDB" id="A0AAD4LQP1"/>
<dbReference type="PANTHER" id="PTHR43212">
    <property type="entry name" value="QUERCETIN 2,3-DIOXYGENASE"/>
    <property type="match status" value="1"/>
</dbReference>
<dbReference type="EMBL" id="JAKELL010000002">
    <property type="protein sequence ID" value="KAH9000185.1"/>
    <property type="molecule type" value="Genomic_DNA"/>
</dbReference>
<gene>
    <name evidence="4" type="ORF">EDB92DRAFT_2110817</name>
</gene>